<dbReference type="Pfam" id="PF13458">
    <property type="entry name" value="Peripla_BP_6"/>
    <property type="match status" value="1"/>
</dbReference>
<dbReference type="InterPro" id="IPR051010">
    <property type="entry name" value="BCAA_transport"/>
</dbReference>
<dbReference type="PANTHER" id="PTHR30483:SF6">
    <property type="entry name" value="PERIPLASMIC BINDING PROTEIN OF ABC TRANSPORTER FOR NATURAL AMINO ACIDS"/>
    <property type="match status" value="1"/>
</dbReference>
<evidence type="ECO:0000259" key="3">
    <source>
        <dbReference type="Pfam" id="PF13458"/>
    </source>
</evidence>
<evidence type="ECO:0000256" key="1">
    <source>
        <dbReference type="ARBA" id="ARBA00010062"/>
    </source>
</evidence>
<organism evidence="4 5">
    <name type="scientific">Rhizocola hellebori</name>
    <dbReference type="NCBI Taxonomy" id="1392758"/>
    <lineage>
        <taxon>Bacteria</taxon>
        <taxon>Bacillati</taxon>
        <taxon>Actinomycetota</taxon>
        <taxon>Actinomycetes</taxon>
        <taxon>Micromonosporales</taxon>
        <taxon>Micromonosporaceae</taxon>
        <taxon>Rhizocola</taxon>
    </lineage>
</organism>
<dbReference type="Proteomes" id="UP000612899">
    <property type="component" value="Unassembled WGS sequence"/>
</dbReference>
<dbReference type="Gene3D" id="3.40.50.2300">
    <property type="match status" value="2"/>
</dbReference>
<accession>A0A8J3VFB0</accession>
<reference evidence="4" key="1">
    <citation type="submission" date="2021-01" db="EMBL/GenBank/DDBJ databases">
        <title>Whole genome shotgun sequence of Rhizocola hellebori NBRC 109834.</title>
        <authorList>
            <person name="Komaki H."/>
            <person name="Tamura T."/>
        </authorList>
    </citation>
    <scope>NUCLEOTIDE SEQUENCE</scope>
    <source>
        <strain evidence="4">NBRC 109834</strain>
    </source>
</reference>
<evidence type="ECO:0000313" key="5">
    <source>
        <dbReference type="Proteomes" id="UP000612899"/>
    </source>
</evidence>
<evidence type="ECO:0000256" key="2">
    <source>
        <dbReference type="ARBA" id="ARBA00022729"/>
    </source>
</evidence>
<dbReference type="InterPro" id="IPR028081">
    <property type="entry name" value="Leu-bd"/>
</dbReference>
<dbReference type="InterPro" id="IPR028082">
    <property type="entry name" value="Peripla_BP_I"/>
</dbReference>
<protein>
    <recommendedName>
        <fullName evidence="3">Leucine-binding protein domain-containing protein</fullName>
    </recommendedName>
</protein>
<name>A0A8J3VFB0_9ACTN</name>
<dbReference type="AlphaFoldDB" id="A0A8J3VFB0"/>
<feature type="domain" description="Leucine-binding protein" evidence="3">
    <location>
        <begin position="17"/>
        <end position="291"/>
    </location>
</feature>
<proteinExistence type="inferred from homology"/>
<comment type="caution">
    <text evidence="4">The sequence shown here is derived from an EMBL/GenBank/DDBJ whole genome shotgun (WGS) entry which is preliminary data.</text>
</comment>
<comment type="similarity">
    <text evidence="1">Belongs to the leucine-binding protein family.</text>
</comment>
<gene>
    <name evidence="4" type="ORF">Rhe02_20240</name>
</gene>
<dbReference type="SUPFAM" id="SSF53822">
    <property type="entry name" value="Periplasmic binding protein-like I"/>
    <property type="match status" value="1"/>
</dbReference>
<evidence type="ECO:0000313" key="4">
    <source>
        <dbReference type="EMBL" id="GIH03957.1"/>
    </source>
</evidence>
<dbReference type="EMBL" id="BONY01000010">
    <property type="protein sequence ID" value="GIH03957.1"/>
    <property type="molecule type" value="Genomic_DNA"/>
</dbReference>
<dbReference type="PANTHER" id="PTHR30483">
    <property type="entry name" value="LEUCINE-SPECIFIC-BINDING PROTEIN"/>
    <property type="match status" value="1"/>
</dbReference>
<keyword evidence="2" id="KW-0732">Signal</keyword>
<sequence>MASSGPLRIGVIGNELQGIRYRVGTLEASAEHGPAAELLTREEITDPREAAAALLDAGVHALVSTTLAGLAVLSQAQAACTPLVSTVPVPGAAMPYLFQAGPTREQVDRALMLAVKNAQHDKVAVLSLEGQPTPESEAAARGVTITGIETFAATATSFVDAVKALVAQNPQALIVNAPSPFAGPAARDARTAGWTGPVFVLPEAVGPQLHRVAGAAADGIIAPLPWLAAPSAMPETLPNASTVKRFAAGFEPANGPASVADGSAADAVTLLHLAFLGHRDRESARAQLQAMCCLGVTGVYNHARLIEGALVDMTAQAGTWAPV</sequence>
<keyword evidence="5" id="KW-1185">Reference proteome</keyword>